<dbReference type="FunFam" id="3.30.200.20:FF:000148">
    <property type="entry name" value="Serine/threonine-protein kinase RIO1"/>
    <property type="match status" value="1"/>
</dbReference>
<dbReference type="GO" id="GO:0016787">
    <property type="term" value="F:hydrolase activity"/>
    <property type="evidence" value="ECO:0007669"/>
    <property type="project" value="UniProtKB-KW"/>
</dbReference>
<keyword evidence="11" id="KW-0547">Nucleotide-binding</keyword>
<dbReference type="SUPFAM" id="SSF56112">
    <property type="entry name" value="Protein kinase-like (PK-like)"/>
    <property type="match status" value="1"/>
</dbReference>
<comment type="cofactor">
    <cofactor evidence="1">
        <name>Mg(2+)</name>
        <dbReference type="ChEBI" id="CHEBI:18420"/>
    </cofactor>
</comment>
<dbReference type="AlphaFoldDB" id="L1JT56"/>
<dbReference type="EC" id="2.7.11.1" evidence="4"/>
<keyword evidence="13" id="KW-0378">Hydrolase</keyword>
<keyword evidence="10" id="KW-0479">Metal-binding</keyword>
<dbReference type="HOGENOM" id="CLU_018693_3_0_1"/>
<dbReference type="InterPro" id="IPR018934">
    <property type="entry name" value="RIO_dom"/>
</dbReference>
<dbReference type="SMART" id="SM00090">
    <property type="entry name" value="RIO"/>
    <property type="match status" value="1"/>
</dbReference>
<dbReference type="InterPro" id="IPR051272">
    <property type="entry name" value="RIO-type_Ser/Thr_kinase"/>
</dbReference>
<evidence type="ECO:0000256" key="12">
    <source>
        <dbReference type="ARBA" id="ARBA00022777"/>
    </source>
</evidence>
<dbReference type="EnsemblProtists" id="EKX51622">
    <property type="protein sequence ID" value="EKX51622"/>
    <property type="gene ID" value="GUITHDRAFT_66086"/>
</dbReference>
<evidence type="ECO:0000256" key="13">
    <source>
        <dbReference type="ARBA" id="ARBA00022801"/>
    </source>
</evidence>
<dbReference type="InterPro" id="IPR011009">
    <property type="entry name" value="Kinase-like_dom_sf"/>
</dbReference>
<dbReference type="KEGG" id="gtt:GUITHDRAFT_66086"/>
<evidence type="ECO:0000313" key="21">
    <source>
        <dbReference type="EMBL" id="EKX51622.1"/>
    </source>
</evidence>
<dbReference type="eggNOG" id="KOG2270">
    <property type="taxonomic scope" value="Eukaryota"/>
</dbReference>
<keyword evidence="7" id="KW-0690">Ribosome biogenesis</keyword>
<feature type="non-terminal residue" evidence="21">
    <location>
        <position position="1"/>
    </location>
</feature>
<dbReference type="OrthoDB" id="205248at2759"/>
<reference evidence="21 23" key="1">
    <citation type="journal article" date="2012" name="Nature">
        <title>Algal genomes reveal evolutionary mosaicism and the fate of nucleomorphs.</title>
        <authorList>
            <consortium name="DOE Joint Genome Institute"/>
            <person name="Curtis B.A."/>
            <person name="Tanifuji G."/>
            <person name="Burki F."/>
            <person name="Gruber A."/>
            <person name="Irimia M."/>
            <person name="Maruyama S."/>
            <person name="Arias M.C."/>
            <person name="Ball S.G."/>
            <person name="Gile G.H."/>
            <person name="Hirakawa Y."/>
            <person name="Hopkins J.F."/>
            <person name="Kuo A."/>
            <person name="Rensing S.A."/>
            <person name="Schmutz J."/>
            <person name="Symeonidi A."/>
            <person name="Elias M."/>
            <person name="Eveleigh R.J."/>
            <person name="Herman E.K."/>
            <person name="Klute M.J."/>
            <person name="Nakayama T."/>
            <person name="Obornik M."/>
            <person name="Reyes-Prieto A."/>
            <person name="Armbrust E.V."/>
            <person name="Aves S.J."/>
            <person name="Beiko R.G."/>
            <person name="Coutinho P."/>
            <person name="Dacks J.B."/>
            <person name="Durnford D.G."/>
            <person name="Fast N.M."/>
            <person name="Green B.R."/>
            <person name="Grisdale C.J."/>
            <person name="Hempel F."/>
            <person name="Henrissat B."/>
            <person name="Hoppner M.P."/>
            <person name="Ishida K."/>
            <person name="Kim E."/>
            <person name="Koreny L."/>
            <person name="Kroth P.G."/>
            <person name="Liu Y."/>
            <person name="Malik S.B."/>
            <person name="Maier U.G."/>
            <person name="McRose D."/>
            <person name="Mock T."/>
            <person name="Neilson J.A."/>
            <person name="Onodera N.T."/>
            <person name="Poole A.M."/>
            <person name="Pritham E.J."/>
            <person name="Richards T.A."/>
            <person name="Rocap G."/>
            <person name="Roy S.W."/>
            <person name="Sarai C."/>
            <person name="Schaack S."/>
            <person name="Shirato S."/>
            <person name="Slamovits C.H."/>
            <person name="Spencer D.F."/>
            <person name="Suzuki S."/>
            <person name="Worden A.Z."/>
            <person name="Zauner S."/>
            <person name="Barry K."/>
            <person name="Bell C."/>
            <person name="Bharti A.K."/>
            <person name="Crow J.A."/>
            <person name="Grimwood J."/>
            <person name="Kramer R."/>
            <person name="Lindquist E."/>
            <person name="Lucas S."/>
            <person name="Salamov A."/>
            <person name="McFadden G.I."/>
            <person name="Lane C.E."/>
            <person name="Keeling P.J."/>
            <person name="Gray M.W."/>
            <person name="Grigoriev I.V."/>
            <person name="Archibald J.M."/>
        </authorList>
    </citation>
    <scope>NUCLEOTIDE SEQUENCE</scope>
    <source>
        <strain evidence="21 23">CCMP2712</strain>
    </source>
</reference>
<dbReference type="InterPro" id="IPR000687">
    <property type="entry name" value="RIO_kinase"/>
</dbReference>
<keyword evidence="15" id="KW-0460">Magnesium</keyword>
<evidence type="ECO:0000256" key="2">
    <source>
        <dbReference type="ARBA" id="ARBA00004496"/>
    </source>
</evidence>
<dbReference type="STRING" id="905079.L1JT56"/>
<evidence type="ECO:0000313" key="22">
    <source>
        <dbReference type="EnsemblProtists" id="EKX51622"/>
    </source>
</evidence>
<evidence type="ECO:0000256" key="6">
    <source>
        <dbReference type="ARBA" id="ARBA00022490"/>
    </source>
</evidence>
<evidence type="ECO:0000256" key="14">
    <source>
        <dbReference type="ARBA" id="ARBA00022840"/>
    </source>
</evidence>
<comment type="similarity">
    <text evidence="3">Belongs to the protein kinase superfamily. RIO-type Ser/Thr kinase family.</text>
</comment>
<evidence type="ECO:0000256" key="5">
    <source>
        <dbReference type="ARBA" id="ARBA00016038"/>
    </source>
</evidence>
<dbReference type="CDD" id="cd05147">
    <property type="entry name" value="RIO1_euk"/>
    <property type="match status" value="1"/>
</dbReference>
<comment type="catalytic activity">
    <reaction evidence="16">
        <text>L-threonyl-[protein] + ATP = O-phospho-L-threonyl-[protein] + ADP + H(+)</text>
        <dbReference type="Rhea" id="RHEA:46608"/>
        <dbReference type="Rhea" id="RHEA-COMP:11060"/>
        <dbReference type="Rhea" id="RHEA-COMP:11605"/>
        <dbReference type="ChEBI" id="CHEBI:15378"/>
        <dbReference type="ChEBI" id="CHEBI:30013"/>
        <dbReference type="ChEBI" id="CHEBI:30616"/>
        <dbReference type="ChEBI" id="CHEBI:61977"/>
        <dbReference type="ChEBI" id="CHEBI:456216"/>
        <dbReference type="EC" id="2.7.11.1"/>
    </reaction>
</comment>
<evidence type="ECO:0000256" key="9">
    <source>
        <dbReference type="ARBA" id="ARBA00022679"/>
    </source>
</evidence>
<keyword evidence="6" id="KW-0963">Cytoplasm</keyword>
<dbReference type="GO" id="GO:0046872">
    <property type="term" value="F:metal ion binding"/>
    <property type="evidence" value="ECO:0007669"/>
    <property type="project" value="UniProtKB-KW"/>
</dbReference>
<dbReference type="GO" id="GO:0004674">
    <property type="term" value="F:protein serine/threonine kinase activity"/>
    <property type="evidence" value="ECO:0007669"/>
    <property type="project" value="UniProtKB-KW"/>
</dbReference>
<feature type="domain" description="RIO kinase" evidence="20">
    <location>
        <begin position="6"/>
        <end position="241"/>
    </location>
</feature>
<evidence type="ECO:0000256" key="15">
    <source>
        <dbReference type="ARBA" id="ARBA00022842"/>
    </source>
</evidence>
<evidence type="ECO:0000256" key="17">
    <source>
        <dbReference type="ARBA" id="ARBA00048679"/>
    </source>
</evidence>
<proteinExistence type="inferred from homology"/>
<dbReference type="GO" id="GO:0005524">
    <property type="term" value="F:ATP binding"/>
    <property type="evidence" value="ECO:0007669"/>
    <property type="project" value="UniProtKB-KW"/>
</dbReference>
<dbReference type="RefSeq" id="XP_005838602.1">
    <property type="nucleotide sequence ID" value="XM_005838545.1"/>
</dbReference>
<organism evidence="21">
    <name type="scientific">Guillardia theta (strain CCMP2712)</name>
    <name type="common">Cryptophyte</name>
    <dbReference type="NCBI Taxonomy" id="905079"/>
    <lineage>
        <taxon>Eukaryota</taxon>
        <taxon>Cryptophyceae</taxon>
        <taxon>Pyrenomonadales</taxon>
        <taxon>Geminigeraceae</taxon>
        <taxon>Guillardia</taxon>
    </lineage>
</organism>
<dbReference type="GO" id="GO:0005737">
    <property type="term" value="C:cytoplasm"/>
    <property type="evidence" value="ECO:0007669"/>
    <property type="project" value="UniProtKB-SubCell"/>
</dbReference>
<evidence type="ECO:0000256" key="3">
    <source>
        <dbReference type="ARBA" id="ARBA00009196"/>
    </source>
</evidence>
<gene>
    <name evidence="21" type="ORF">GUITHDRAFT_66086</name>
</gene>
<keyword evidence="23" id="KW-1185">Reference proteome</keyword>
<dbReference type="GeneID" id="17308306"/>
<dbReference type="Pfam" id="PF01163">
    <property type="entry name" value="RIO1"/>
    <property type="match status" value="1"/>
</dbReference>
<reference evidence="22" key="3">
    <citation type="submission" date="2015-06" db="UniProtKB">
        <authorList>
            <consortium name="EnsemblProtists"/>
        </authorList>
    </citation>
    <scope>IDENTIFICATION</scope>
</reference>
<comment type="catalytic activity">
    <reaction evidence="17">
        <text>L-seryl-[protein] + ATP = O-phospho-L-seryl-[protein] + ADP + H(+)</text>
        <dbReference type="Rhea" id="RHEA:17989"/>
        <dbReference type="Rhea" id="RHEA-COMP:9863"/>
        <dbReference type="Rhea" id="RHEA-COMP:11604"/>
        <dbReference type="ChEBI" id="CHEBI:15378"/>
        <dbReference type="ChEBI" id="CHEBI:29999"/>
        <dbReference type="ChEBI" id="CHEBI:30616"/>
        <dbReference type="ChEBI" id="CHEBI:83421"/>
        <dbReference type="ChEBI" id="CHEBI:456216"/>
        <dbReference type="EC" id="2.7.11.1"/>
    </reaction>
</comment>
<evidence type="ECO:0000256" key="16">
    <source>
        <dbReference type="ARBA" id="ARBA00047899"/>
    </source>
</evidence>
<dbReference type="InterPro" id="IPR018935">
    <property type="entry name" value="RIO_kinase_CS"/>
</dbReference>
<dbReference type="PROSITE" id="PS01245">
    <property type="entry name" value="RIO1"/>
    <property type="match status" value="1"/>
</dbReference>
<evidence type="ECO:0000259" key="20">
    <source>
        <dbReference type="SMART" id="SM00090"/>
    </source>
</evidence>
<evidence type="ECO:0000256" key="8">
    <source>
        <dbReference type="ARBA" id="ARBA00022527"/>
    </source>
</evidence>
<dbReference type="PANTHER" id="PTHR45723">
    <property type="entry name" value="SERINE/THREONINE-PROTEIN KINASE RIO1"/>
    <property type="match status" value="1"/>
</dbReference>
<evidence type="ECO:0000256" key="7">
    <source>
        <dbReference type="ARBA" id="ARBA00022517"/>
    </source>
</evidence>
<dbReference type="PaxDb" id="55529-EKX51622"/>
<dbReference type="Gene3D" id="3.30.200.20">
    <property type="entry name" value="Phosphorylase Kinase, domain 1"/>
    <property type="match status" value="1"/>
</dbReference>
<accession>L1JT56</accession>
<dbReference type="EMBL" id="JH992975">
    <property type="protein sequence ID" value="EKX51622.1"/>
    <property type="molecule type" value="Genomic_DNA"/>
</dbReference>
<evidence type="ECO:0000256" key="19">
    <source>
        <dbReference type="SAM" id="MobiDB-lite"/>
    </source>
</evidence>
<dbReference type="OMA" id="EIRCAKV"/>
<keyword evidence="9" id="KW-0808">Transferase</keyword>
<reference evidence="23" key="2">
    <citation type="submission" date="2012-11" db="EMBL/GenBank/DDBJ databases">
        <authorList>
            <person name="Kuo A."/>
            <person name="Curtis B.A."/>
            <person name="Tanifuji G."/>
            <person name="Burki F."/>
            <person name="Gruber A."/>
            <person name="Irimia M."/>
            <person name="Maruyama S."/>
            <person name="Arias M.C."/>
            <person name="Ball S.G."/>
            <person name="Gile G.H."/>
            <person name="Hirakawa Y."/>
            <person name="Hopkins J.F."/>
            <person name="Rensing S.A."/>
            <person name="Schmutz J."/>
            <person name="Symeonidi A."/>
            <person name="Elias M."/>
            <person name="Eveleigh R.J."/>
            <person name="Herman E.K."/>
            <person name="Klute M.J."/>
            <person name="Nakayama T."/>
            <person name="Obornik M."/>
            <person name="Reyes-Prieto A."/>
            <person name="Armbrust E.V."/>
            <person name="Aves S.J."/>
            <person name="Beiko R.G."/>
            <person name="Coutinho P."/>
            <person name="Dacks J.B."/>
            <person name="Durnford D.G."/>
            <person name="Fast N.M."/>
            <person name="Green B.R."/>
            <person name="Grisdale C."/>
            <person name="Hempe F."/>
            <person name="Henrissat B."/>
            <person name="Hoppner M.P."/>
            <person name="Ishida K.-I."/>
            <person name="Kim E."/>
            <person name="Koreny L."/>
            <person name="Kroth P.G."/>
            <person name="Liu Y."/>
            <person name="Malik S.-B."/>
            <person name="Maier U.G."/>
            <person name="McRose D."/>
            <person name="Mock T."/>
            <person name="Neilson J.A."/>
            <person name="Onodera N.T."/>
            <person name="Poole A.M."/>
            <person name="Pritham E.J."/>
            <person name="Richards T.A."/>
            <person name="Rocap G."/>
            <person name="Roy S.W."/>
            <person name="Sarai C."/>
            <person name="Schaack S."/>
            <person name="Shirato S."/>
            <person name="Slamovits C.H."/>
            <person name="Spencer D.F."/>
            <person name="Suzuki S."/>
            <person name="Worden A.Z."/>
            <person name="Zauner S."/>
            <person name="Barry K."/>
            <person name="Bell C."/>
            <person name="Bharti A.K."/>
            <person name="Crow J.A."/>
            <person name="Grimwood J."/>
            <person name="Kramer R."/>
            <person name="Lindquist E."/>
            <person name="Lucas S."/>
            <person name="Salamov A."/>
            <person name="McFadden G.I."/>
            <person name="Lane C.E."/>
            <person name="Keeling P.J."/>
            <person name="Gray M.W."/>
            <person name="Grigoriev I.V."/>
            <person name="Archibald J.M."/>
        </authorList>
    </citation>
    <scope>NUCLEOTIDE SEQUENCE</scope>
    <source>
        <strain evidence="23">CCMP2712</strain>
    </source>
</reference>
<dbReference type="Gene3D" id="1.10.510.10">
    <property type="entry name" value="Transferase(Phosphotransferase) domain 1"/>
    <property type="match status" value="1"/>
</dbReference>
<evidence type="ECO:0000256" key="10">
    <source>
        <dbReference type="ARBA" id="ARBA00022723"/>
    </source>
</evidence>
<evidence type="ECO:0000256" key="1">
    <source>
        <dbReference type="ARBA" id="ARBA00001946"/>
    </source>
</evidence>
<comment type="subcellular location">
    <subcellularLocation>
        <location evidence="2">Cytoplasm</location>
    </subcellularLocation>
</comment>
<feature type="compositionally biased region" description="Acidic residues" evidence="19">
    <location>
        <begin position="247"/>
        <end position="257"/>
    </location>
</feature>
<keyword evidence="12" id="KW-0418">Kinase</keyword>
<evidence type="ECO:0000256" key="18">
    <source>
        <dbReference type="ARBA" id="ARBA00068838"/>
    </source>
</evidence>
<name>L1JT56_GUITC</name>
<dbReference type="GO" id="GO:0042254">
    <property type="term" value="P:ribosome biogenesis"/>
    <property type="evidence" value="ECO:0007669"/>
    <property type="project" value="UniProtKB-KW"/>
</dbReference>
<protein>
    <recommendedName>
        <fullName evidence="5">Serine/threonine-protein kinase RIO1</fullName>
        <ecNumber evidence="4">2.7.11.1</ecNumber>
    </recommendedName>
    <alternativeName>
        <fullName evidence="18">Serine/threonine-protein kinase rio1</fullName>
    </alternativeName>
</protein>
<sequence>MVRHKDRADRATVEGVLDPRTRRILDRLMSNGYLHSMQGCISTGKEANVYHEEEEEELEVAIKIFKTSILVFKDREKYVMGDYRFRKGYSKNPRRMVSLWAEKEFRNLKRMYLAGVPCPRPLLFRSHVLIMEFLGEGGEAAPKLKDVKLDGQSWQESYRQTFLIMRLLFHDCKLVHGDLSEYNLVYVRRKVMVIDVGQSVGPDHPCSLEFLRKDAVNVRNFFSSKGIPVLPLRSFFELVVSPSLSEETEEAAKEEETDQQRSGQPLTRTEEAEHDVEEGVFLCSSFPQRLADFKDAEREIEKLAEGREGQDFRNYGVMTGM</sequence>
<keyword evidence="14" id="KW-0067">ATP-binding</keyword>
<evidence type="ECO:0000256" key="11">
    <source>
        <dbReference type="ARBA" id="ARBA00022741"/>
    </source>
</evidence>
<dbReference type="Proteomes" id="UP000011087">
    <property type="component" value="Unassembled WGS sequence"/>
</dbReference>
<feature type="region of interest" description="Disordered" evidence="19">
    <location>
        <begin position="247"/>
        <end position="272"/>
    </location>
</feature>
<evidence type="ECO:0000313" key="23">
    <source>
        <dbReference type="Proteomes" id="UP000011087"/>
    </source>
</evidence>
<evidence type="ECO:0000256" key="4">
    <source>
        <dbReference type="ARBA" id="ARBA00012513"/>
    </source>
</evidence>
<keyword evidence="8" id="KW-0723">Serine/threonine-protein kinase</keyword>